<dbReference type="STRING" id="71999.KPaMU14_03690"/>
<protein>
    <submittedName>
        <fullName evidence="1">Vitamin-B12 independent methionine synthase family protein</fullName>
    </submittedName>
</protein>
<dbReference type="Proteomes" id="UP000009877">
    <property type="component" value="Unassembled WGS sequence"/>
</dbReference>
<dbReference type="AlphaFoldDB" id="M2WCB6"/>
<evidence type="ECO:0000313" key="1">
    <source>
        <dbReference type="EMBL" id="EME36122.1"/>
    </source>
</evidence>
<sequence length="354" mass="37724">MSARSSETAVLPQEPTRTRATVVGGLPGTSAVEAFTVMRGELGAPHRSGLLPLPQRSDVADDLPRTVAVLTELWCDLQPHGWRLQRHDSKESRAARSLLASDLNVLADVIGAESDGDLEPVTTQLLGPTALAARLHLHGGERVLRDHGARRDLVDSLADGLGEHLSALRQSIGPRGIVVRLAEPELLRVLEGRIPTASGYQTLRAVPWSEVREGLERVVEAARAAGALSVELQLPEGLEPARALGAGADRIVVSAPGPSARDWEPLAEIQDSGTDLCLLLPHMVEGLSRPSSTSREVEAIVRPISEVGMPLKELSRLMVAVGPGLEELAPDRLQSVLGRVADIARGLEDTAREA</sequence>
<comment type="caution">
    <text evidence="1">The sequence shown here is derived from an EMBL/GenBank/DDBJ whole genome shotgun (WGS) entry which is preliminary data.</text>
</comment>
<reference evidence="1 2" key="1">
    <citation type="journal article" date="2014" name="Genome Announc.">
        <title>Draft Genome Sequence of Kocuria palustris PEL.</title>
        <authorList>
            <person name="Sharma G."/>
            <person name="Khatri I."/>
            <person name="Subramanian S."/>
        </authorList>
    </citation>
    <scope>NUCLEOTIDE SEQUENCE [LARGE SCALE GENOMIC DNA]</scope>
    <source>
        <strain evidence="1 2">PEL</strain>
    </source>
</reference>
<proteinExistence type="predicted"/>
<name>M2WCB6_9MICC</name>
<organism evidence="1 2">
    <name type="scientific">Kocuria palustris PEL</name>
    <dbReference type="NCBI Taxonomy" id="1236550"/>
    <lineage>
        <taxon>Bacteria</taxon>
        <taxon>Bacillati</taxon>
        <taxon>Actinomycetota</taxon>
        <taxon>Actinomycetes</taxon>
        <taxon>Micrococcales</taxon>
        <taxon>Micrococcaceae</taxon>
        <taxon>Kocuria</taxon>
    </lineage>
</organism>
<dbReference type="RefSeq" id="WP_006215318.1">
    <property type="nucleotide sequence ID" value="NZ_ANHZ02000018.1"/>
</dbReference>
<keyword evidence="2" id="KW-1185">Reference proteome</keyword>
<dbReference type="EMBL" id="ANHZ02000018">
    <property type="protein sequence ID" value="EME36122.1"/>
    <property type="molecule type" value="Genomic_DNA"/>
</dbReference>
<accession>M2WCB6</accession>
<evidence type="ECO:0000313" key="2">
    <source>
        <dbReference type="Proteomes" id="UP000009877"/>
    </source>
</evidence>
<gene>
    <name evidence="1" type="ORF">C884_00890</name>
</gene>